<keyword evidence="2" id="KW-1185">Reference proteome</keyword>
<sequence length="955" mass="102831">MRTLRSGLSVILVLFASLTASAEVIQPRQEPQLRLETEGHTALVRGISVTPDGKLLITGSADKTARLWSLPTGRLVRVIRPPIGGGVFGQVDAVAIAPDGKTIALAGDARCEFDAALCQFIDLYNSSDGTLRKRLGPFRAIVYELAFSPDGNRLAAAAGKQGLFIWENPLGEQPQLATAADAAYSAVFNSTGTQLATGAADGAVTLYGTNLSERVRRSQGRSGATFAKLAFSPDGGTLAVGYESMSKIDLYRVPDLFRTHEVDTSFSHRDLTNVAFSADGLFLYAGGNYDVAGYRHPVVRWTQAGRGAPQQVMEGPNGAITELAGLPRGGFAFASSDGSIGAYSATNEPVFYRDAGVPNMSLKISNLFVIAPDGKAVRFGLKFGDVDPVNFDAASLLLKTQATAPADYIQADTKSLDVGDWSNGIPTLNGKKLLASDREHSRTLAIAPDHKRFYLSTIWSLYGFSDTGAVLWNHDTDSPVHGLNLSADGTLLIAAVADGTLRWYRAATGELLLSLFVYVPDRRWIAWTPSGYYAASPGGESLIGWHVNGKSWTAPTDFFPAALFREKFYRPDIVRLVLQTLDEAKAVSTANEAAKRKDDDATLPAVVEIMADPRGLEATGPELSLKYRLRSPSGRPVTRLELRVDGQLVQPRAMQEIDETLTLDSDLTMTVPLPPRDASISLTAFIQDQPSATVSVPVHWTGETQSGPKPKLYALLVGVSNYDEPQLKLNYAAKDAMDMDAALKRQKGRFFDDVQTVLLLDDKADEDEIEIQLTRLRKAVGPNDYALVFMAGHGVTDAQGGFHFLPANASLAEDELAARSLDGIIIRNMLRTMQGKVLFFMDACNAGNGVGNDQSLADMTGFANEFALSNGVVMYASSTGRQFSYENAQWNNGAFTKSLIATLDDAKAFGADGRLSIFELAEELSTRVSDLTNGLQTPVMTKSAAIPVFYLASAP</sequence>
<dbReference type="Proteomes" id="UP000616151">
    <property type="component" value="Unassembled WGS sequence"/>
</dbReference>
<evidence type="ECO:0000313" key="1">
    <source>
        <dbReference type="EMBL" id="MBK1866358.1"/>
    </source>
</evidence>
<dbReference type="EMBL" id="JAENHL010000006">
    <property type="protein sequence ID" value="MBK1866358.1"/>
    <property type="molecule type" value="Genomic_DNA"/>
</dbReference>
<organism evidence="1 2">
    <name type="scientific">Taklimakanibacter albus</name>
    <dbReference type="NCBI Taxonomy" id="2800327"/>
    <lineage>
        <taxon>Bacteria</taxon>
        <taxon>Pseudomonadati</taxon>
        <taxon>Pseudomonadota</taxon>
        <taxon>Alphaproteobacteria</taxon>
        <taxon>Hyphomicrobiales</taxon>
        <taxon>Aestuariivirgaceae</taxon>
        <taxon>Taklimakanibacter</taxon>
    </lineage>
</organism>
<comment type="caution">
    <text evidence="1">The sequence shown here is derived from an EMBL/GenBank/DDBJ whole genome shotgun (WGS) entry which is preliminary data.</text>
</comment>
<name>A0ACC5R166_9HYPH</name>
<reference evidence="1" key="1">
    <citation type="submission" date="2021-01" db="EMBL/GenBank/DDBJ databases">
        <authorList>
            <person name="Sun Q."/>
        </authorList>
    </citation>
    <scope>NUCLEOTIDE SEQUENCE</scope>
    <source>
        <strain evidence="1">YIM B02566</strain>
    </source>
</reference>
<accession>A0ACC5R166</accession>
<proteinExistence type="predicted"/>
<gene>
    <name evidence="1" type="ORF">JHL16_08345</name>
</gene>
<protein>
    <submittedName>
        <fullName evidence="1">Caspase family protein</fullName>
    </submittedName>
</protein>
<evidence type="ECO:0000313" key="2">
    <source>
        <dbReference type="Proteomes" id="UP000616151"/>
    </source>
</evidence>